<feature type="active site" evidence="6">
    <location>
        <position position="192"/>
    </location>
</feature>
<dbReference type="InterPro" id="IPR001506">
    <property type="entry name" value="Peptidase_M12A"/>
</dbReference>
<dbReference type="CDD" id="cd04280">
    <property type="entry name" value="ZnMc_astacin_like"/>
    <property type="match status" value="1"/>
</dbReference>
<proteinExistence type="predicted"/>
<dbReference type="SMART" id="SM00235">
    <property type="entry name" value="ZnMc"/>
    <property type="match status" value="1"/>
</dbReference>
<feature type="domain" description="Peptidase M12A" evidence="8">
    <location>
        <begin position="94"/>
        <end position="295"/>
    </location>
</feature>
<organism evidence="9 10">
    <name type="scientific">Clunio marinus</name>
    <dbReference type="NCBI Taxonomy" id="568069"/>
    <lineage>
        <taxon>Eukaryota</taxon>
        <taxon>Metazoa</taxon>
        <taxon>Ecdysozoa</taxon>
        <taxon>Arthropoda</taxon>
        <taxon>Hexapoda</taxon>
        <taxon>Insecta</taxon>
        <taxon>Pterygota</taxon>
        <taxon>Neoptera</taxon>
        <taxon>Endopterygota</taxon>
        <taxon>Diptera</taxon>
        <taxon>Nematocera</taxon>
        <taxon>Chironomoidea</taxon>
        <taxon>Chironomidae</taxon>
        <taxon>Clunio</taxon>
    </lineage>
</organism>
<dbReference type="InterPro" id="IPR034035">
    <property type="entry name" value="Astacin-like_dom"/>
</dbReference>
<feature type="binding site" evidence="6">
    <location>
        <position position="191"/>
    </location>
    <ligand>
        <name>Zn(2+)</name>
        <dbReference type="ChEBI" id="CHEBI:29105"/>
        <note>catalytic</note>
    </ligand>
</feature>
<name>A0A1J1HFC1_9DIPT</name>
<dbReference type="GO" id="GO:0008270">
    <property type="term" value="F:zinc ion binding"/>
    <property type="evidence" value="ECO:0007669"/>
    <property type="project" value="UniProtKB-UniRule"/>
</dbReference>
<dbReference type="InterPro" id="IPR024079">
    <property type="entry name" value="MetalloPept_cat_dom_sf"/>
</dbReference>
<evidence type="ECO:0000256" key="6">
    <source>
        <dbReference type="PROSITE-ProRule" id="PRU01211"/>
    </source>
</evidence>
<keyword evidence="1 6" id="KW-0645">Protease</keyword>
<keyword evidence="3 6" id="KW-0378">Hydrolase</keyword>
<dbReference type="GO" id="GO:0006508">
    <property type="term" value="P:proteolysis"/>
    <property type="evidence" value="ECO:0007669"/>
    <property type="project" value="UniProtKB-KW"/>
</dbReference>
<dbReference type="PANTHER" id="PTHR10127:SF780">
    <property type="entry name" value="METALLOENDOPEPTIDASE"/>
    <property type="match status" value="1"/>
</dbReference>
<evidence type="ECO:0000256" key="3">
    <source>
        <dbReference type="ARBA" id="ARBA00022801"/>
    </source>
</evidence>
<feature type="binding site" evidence="6">
    <location>
        <position position="201"/>
    </location>
    <ligand>
        <name>Zn(2+)</name>
        <dbReference type="ChEBI" id="CHEBI:29105"/>
        <note>catalytic</note>
    </ligand>
</feature>
<dbReference type="EMBL" id="CVRI01000002">
    <property type="protein sequence ID" value="CRK86709.1"/>
    <property type="molecule type" value="Genomic_DNA"/>
</dbReference>
<dbReference type="Proteomes" id="UP000183832">
    <property type="component" value="Unassembled WGS sequence"/>
</dbReference>
<sequence>MILIKCAITLLLVQSTISKPFNDPDTIIFREENDVDSKEILSEDDPDEVYDASLETTNIGLEAGEYFQGDIVITPQLLQAMFTNDTSDDMVTRTGILFDEYRWPKNYRREVTVPYVFNNRDYTTNQKNLMKNAMKGIEKYTCIRFVARSWEKDYIKIKSGDGCSANMGKQGGEQEVSLANNGCMSKGIVQHELIHVLGYDHMHSHFDRDRYVDIKWENIKPNVKSNFDKVNPRWFGNFGTTYDLYSVMHYHGKAFSKNGRETIVPRNRNYARIMGQRKGLSSGDVKRINNMYKCYQ</sequence>
<dbReference type="Gene3D" id="3.40.390.10">
    <property type="entry name" value="Collagenase (Catalytic Domain)"/>
    <property type="match status" value="1"/>
</dbReference>
<comment type="cofactor">
    <cofactor evidence="6 7">
        <name>Zn(2+)</name>
        <dbReference type="ChEBI" id="CHEBI:29105"/>
    </cofactor>
    <text evidence="6 7">Binds 1 zinc ion per subunit.</text>
</comment>
<evidence type="ECO:0000256" key="5">
    <source>
        <dbReference type="ARBA" id="ARBA00023049"/>
    </source>
</evidence>
<comment type="caution">
    <text evidence="6">Lacks conserved residue(s) required for the propagation of feature annotation.</text>
</comment>
<reference evidence="9 10" key="1">
    <citation type="submission" date="2015-04" db="EMBL/GenBank/DDBJ databases">
        <authorList>
            <person name="Syromyatnikov M.Y."/>
            <person name="Popov V.N."/>
        </authorList>
    </citation>
    <scope>NUCLEOTIDE SEQUENCE [LARGE SCALE GENOMIC DNA]</scope>
</reference>
<keyword evidence="10" id="KW-1185">Reference proteome</keyword>
<feature type="signal peptide" evidence="7">
    <location>
        <begin position="1"/>
        <end position="18"/>
    </location>
</feature>
<evidence type="ECO:0000256" key="2">
    <source>
        <dbReference type="ARBA" id="ARBA00022723"/>
    </source>
</evidence>
<dbReference type="OrthoDB" id="7784696at2759"/>
<feature type="binding site" evidence="6">
    <location>
        <position position="195"/>
    </location>
    <ligand>
        <name>Zn(2+)</name>
        <dbReference type="ChEBI" id="CHEBI:29105"/>
        <note>catalytic</note>
    </ligand>
</feature>
<evidence type="ECO:0000256" key="4">
    <source>
        <dbReference type="ARBA" id="ARBA00022833"/>
    </source>
</evidence>
<dbReference type="PROSITE" id="PS51864">
    <property type="entry name" value="ASTACIN"/>
    <property type="match status" value="1"/>
</dbReference>
<evidence type="ECO:0000259" key="8">
    <source>
        <dbReference type="PROSITE" id="PS51864"/>
    </source>
</evidence>
<protein>
    <recommendedName>
        <fullName evidence="7">Metalloendopeptidase</fullName>
        <ecNumber evidence="7">3.4.24.-</ecNumber>
    </recommendedName>
</protein>
<evidence type="ECO:0000313" key="10">
    <source>
        <dbReference type="Proteomes" id="UP000183832"/>
    </source>
</evidence>
<dbReference type="InterPro" id="IPR006026">
    <property type="entry name" value="Peptidase_Metallo"/>
</dbReference>
<dbReference type="EC" id="3.4.24.-" evidence="7"/>
<keyword evidence="5 6" id="KW-0482">Metalloprotease</keyword>
<dbReference type="PANTHER" id="PTHR10127">
    <property type="entry name" value="DISCOIDIN, CUB, EGF, LAMININ , AND ZINC METALLOPROTEASE DOMAIN CONTAINING"/>
    <property type="match status" value="1"/>
</dbReference>
<feature type="chain" id="PRO_5011813952" description="Metalloendopeptidase" evidence="7">
    <location>
        <begin position="19"/>
        <end position="296"/>
    </location>
</feature>
<dbReference type="AlphaFoldDB" id="A0A1J1HFC1"/>
<gene>
    <name evidence="9" type="ORF">CLUMA_CG000542</name>
</gene>
<dbReference type="Pfam" id="PF01400">
    <property type="entry name" value="Astacin"/>
    <property type="match status" value="1"/>
</dbReference>
<keyword evidence="4 6" id="KW-0862">Zinc</keyword>
<dbReference type="STRING" id="568069.A0A1J1HFC1"/>
<evidence type="ECO:0000313" key="9">
    <source>
        <dbReference type="EMBL" id="CRK86709.1"/>
    </source>
</evidence>
<keyword evidence="7" id="KW-0732">Signal</keyword>
<evidence type="ECO:0000256" key="1">
    <source>
        <dbReference type="ARBA" id="ARBA00022670"/>
    </source>
</evidence>
<dbReference type="SUPFAM" id="SSF55486">
    <property type="entry name" value="Metalloproteases ('zincins'), catalytic domain"/>
    <property type="match status" value="1"/>
</dbReference>
<dbReference type="GO" id="GO:0004222">
    <property type="term" value="F:metalloendopeptidase activity"/>
    <property type="evidence" value="ECO:0007669"/>
    <property type="project" value="UniProtKB-UniRule"/>
</dbReference>
<evidence type="ECO:0000256" key="7">
    <source>
        <dbReference type="RuleBase" id="RU361183"/>
    </source>
</evidence>
<dbReference type="PRINTS" id="PR00480">
    <property type="entry name" value="ASTACIN"/>
</dbReference>
<keyword evidence="2 6" id="KW-0479">Metal-binding</keyword>
<accession>A0A1J1HFC1</accession>